<sequence length="68" mass="7383">MIPMISSMEEVLWVKDQLAEVKQSLRAGQIPFDEKNPARHHARSAFGAVLSSTSAVRRSTSSVSAATI</sequence>
<organism evidence="1">
    <name type="scientific">Serratia fonticola</name>
    <dbReference type="NCBI Taxonomy" id="47917"/>
    <lineage>
        <taxon>Bacteria</taxon>
        <taxon>Pseudomonadati</taxon>
        <taxon>Pseudomonadota</taxon>
        <taxon>Gammaproteobacteria</taxon>
        <taxon>Enterobacterales</taxon>
        <taxon>Yersiniaceae</taxon>
        <taxon>Serratia</taxon>
    </lineage>
</organism>
<evidence type="ECO:0000313" key="1">
    <source>
        <dbReference type="EMBL" id="VTR60653.1"/>
    </source>
</evidence>
<name>A0A4U9WMM0_SERFO</name>
<accession>A0A4U9WMM0</accession>
<dbReference type="EMBL" id="CABEEZ010000165">
    <property type="protein sequence ID" value="VTR60653.1"/>
    <property type="molecule type" value="Genomic_DNA"/>
</dbReference>
<proteinExistence type="predicted"/>
<dbReference type="AlphaFoldDB" id="A0A4U9WMM0"/>
<reference evidence="1" key="1">
    <citation type="submission" date="2019-05" db="EMBL/GenBank/DDBJ databases">
        <authorList>
            <consortium name="Pathogen Informatics"/>
        </authorList>
    </citation>
    <scope>NUCLEOTIDE SEQUENCE [LARGE SCALE GENOMIC DNA]</scope>
    <source>
        <strain evidence="1">NCTC12965</strain>
    </source>
</reference>
<protein>
    <submittedName>
        <fullName evidence="1">Uncharacterized protein</fullName>
    </submittedName>
</protein>
<gene>
    <name evidence="1" type="ORF">NCTC12965_08557</name>
</gene>